<keyword evidence="1" id="KW-1133">Transmembrane helix</keyword>
<keyword evidence="1" id="KW-0812">Transmembrane</keyword>
<feature type="transmembrane region" description="Helical" evidence="1">
    <location>
        <begin position="7"/>
        <end position="32"/>
    </location>
</feature>
<sequence length="74" mass="8228">MLKKIVLIGFSALAIPIGIALFGGGGFIILNLLLGVPLEESFQAIKGFQETILPYMQYMIFFIAIPLVFKLIRR</sequence>
<evidence type="ECO:0000256" key="1">
    <source>
        <dbReference type="SAM" id="Phobius"/>
    </source>
</evidence>
<evidence type="ECO:0000313" key="3">
    <source>
        <dbReference type="Proteomes" id="UP001601059"/>
    </source>
</evidence>
<gene>
    <name evidence="2" type="ORF">ACFYKX_04055</name>
</gene>
<proteinExistence type="predicted"/>
<name>A0ABW6K6I0_9BACI</name>
<protein>
    <submittedName>
        <fullName evidence="2">Uncharacterized protein</fullName>
    </submittedName>
</protein>
<dbReference type="Proteomes" id="UP001601059">
    <property type="component" value="Unassembled WGS sequence"/>
</dbReference>
<accession>A0ABW6K6I0</accession>
<dbReference type="EMBL" id="JBIACK010000001">
    <property type="protein sequence ID" value="MFE8699794.1"/>
    <property type="molecule type" value="Genomic_DNA"/>
</dbReference>
<reference evidence="2 3" key="1">
    <citation type="submission" date="2024-08" db="EMBL/GenBank/DDBJ databases">
        <title>Two novel Cytobacillus novel species.</title>
        <authorList>
            <person name="Liu G."/>
        </authorList>
    </citation>
    <scope>NUCLEOTIDE SEQUENCE [LARGE SCALE GENOMIC DNA]</scope>
    <source>
        <strain evidence="2 3">FJAT-54145</strain>
    </source>
</reference>
<organism evidence="2 3">
    <name type="scientific">Cytobacillus spartinae</name>
    <dbReference type="NCBI Taxonomy" id="3299023"/>
    <lineage>
        <taxon>Bacteria</taxon>
        <taxon>Bacillati</taxon>
        <taxon>Bacillota</taxon>
        <taxon>Bacilli</taxon>
        <taxon>Bacillales</taxon>
        <taxon>Bacillaceae</taxon>
        <taxon>Cytobacillus</taxon>
    </lineage>
</organism>
<keyword evidence="3" id="KW-1185">Reference proteome</keyword>
<keyword evidence="1" id="KW-0472">Membrane</keyword>
<evidence type="ECO:0000313" key="2">
    <source>
        <dbReference type="EMBL" id="MFE8699794.1"/>
    </source>
</evidence>
<dbReference type="RefSeq" id="WP_389358288.1">
    <property type="nucleotide sequence ID" value="NZ_JBIACK010000001.1"/>
</dbReference>
<comment type="caution">
    <text evidence="2">The sequence shown here is derived from an EMBL/GenBank/DDBJ whole genome shotgun (WGS) entry which is preliminary data.</text>
</comment>
<feature type="transmembrane region" description="Helical" evidence="1">
    <location>
        <begin position="52"/>
        <end position="72"/>
    </location>
</feature>